<evidence type="ECO:0000256" key="6">
    <source>
        <dbReference type="ARBA" id="ARBA00023228"/>
    </source>
</evidence>
<feature type="domain" description="TLDc" evidence="11">
    <location>
        <begin position="269"/>
        <end position="438"/>
    </location>
</feature>
<feature type="region of interest" description="Disordered" evidence="10">
    <location>
        <begin position="477"/>
        <end position="499"/>
    </location>
</feature>
<evidence type="ECO:0000256" key="1">
    <source>
        <dbReference type="ARBA" id="ARBA00004370"/>
    </source>
</evidence>
<dbReference type="EMBL" id="JANBQB010000517">
    <property type="protein sequence ID" value="KAJ1975540.1"/>
    <property type="molecule type" value="Genomic_DNA"/>
</dbReference>
<evidence type="ECO:0000313" key="13">
    <source>
        <dbReference type="Proteomes" id="UP001151582"/>
    </source>
</evidence>
<dbReference type="GO" id="GO:0005737">
    <property type="term" value="C:cytoplasm"/>
    <property type="evidence" value="ECO:0007669"/>
    <property type="project" value="UniProtKB-SubCell"/>
</dbReference>
<dbReference type="GO" id="GO:0005634">
    <property type="term" value="C:nucleus"/>
    <property type="evidence" value="ECO:0007669"/>
    <property type="project" value="TreeGrafter"/>
</dbReference>
<dbReference type="GO" id="GO:0016020">
    <property type="term" value="C:membrane"/>
    <property type="evidence" value="ECO:0007669"/>
    <property type="project" value="UniProtKB-SubCell"/>
</dbReference>
<keyword evidence="4" id="KW-0963">Cytoplasm</keyword>
<evidence type="ECO:0000256" key="5">
    <source>
        <dbReference type="ARBA" id="ARBA00023136"/>
    </source>
</evidence>
<keyword evidence="5" id="KW-0472">Membrane</keyword>
<evidence type="ECO:0000256" key="10">
    <source>
        <dbReference type="SAM" id="MobiDB-lite"/>
    </source>
</evidence>
<dbReference type="PROSITE" id="PS51886">
    <property type="entry name" value="TLDC"/>
    <property type="match status" value="1"/>
</dbReference>
<evidence type="ECO:0000256" key="4">
    <source>
        <dbReference type="ARBA" id="ARBA00022490"/>
    </source>
</evidence>
<dbReference type="GO" id="GO:0006979">
    <property type="term" value="P:response to oxidative stress"/>
    <property type="evidence" value="ECO:0007669"/>
    <property type="project" value="TreeGrafter"/>
</dbReference>
<gene>
    <name evidence="12" type="ORF">H4R34_004300</name>
</gene>
<comment type="subcellular location">
    <subcellularLocation>
        <location evidence="3">Cytoplasm</location>
    </subcellularLocation>
    <subcellularLocation>
        <location evidence="2">Lysosome</location>
    </subcellularLocation>
    <subcellularLocation>
        <location evidence="1">Membrane</location>
    </subcellularLocation>
</comment>
<name>A0A9W8ECC9_9FUNG</name>
<dbReference type="Proteomes" id="UP001151582">
    <property type="component" value="Unassembled WGS sequence"/>
</dbReference>
<evidence type="ECO:0000313" key="12">
    <source>
        <dbReference type="EMBL" id="KAJ1975540.1"/>
    </source>
</evidence>
<protein>
    <recommendedName>
        <fullName evidence="7">MTOR-associated protein MEAK7</fullName>
    </recommendedName>
    <alternativeName>
        <fullName evidence="9">TBC/LysM-associated domain-containing protein 1</fullName>
    </alternativeName>
    <alternativeName>
        <fullName evidence="8">TLD domain-containing protein 1</fullName>
    </alternativeName>
</protein>
<evidence type="ECO:0000256" key="8">
    <source>
        <dbReference type="ARBA" id="ARBA00041780"/>
    </source>
</evidence>
<organism evidence="12 13">
    <name type="scientific">Dimargaris verticillata</name>
    <dbReference type="NCBI Taxonomy" id="2761393"/>
    <lineage>
        <taxon>Eukaryota</taxon>
        <taxon>Fungi</taxon>
        <taxon>Fungi incertae sedis</taxon>
        <taxon>Zoopagomycota</taxon>
        <taxon>Kickxellomycotina</taxon>
        <taxon>Dimargaritomycetes</taxon>
        <taxon>Dimargaritales</taxon>
        <taxon>Dimargaritaceae</taxon>
        <taxon>Dimargaris</taxon>
    </lineage>
</organism>
<evidence type="ECO:0000256" key="3">
    <source>
        <dbReference type="ARBA" id="ARBA00004496"/>
    </source>
</evidence>
<dbReference type="PANTHER" id="PTHR23354:SF131">
    <property type="entry name" value="MTOR-ASSOCIATED PROTEIN MEAK7"/>
    <property type="match status" value="1"/>
</dbReference>
<feature type="region of interest" description="Disordered" evidence="10">
    <location>
        <begin position="440"/>
        <end position="462"/>
    </location>
</feature>
<proteinExistence type="predicted"/>
<evidence type="ECO:0000256" key="7">
    <source>
        <dbReference type="ARBA" id="ARBA00039594"/>
    </source>
</evidence>
<dbReference type="PANTHER" id="PTHR23354">
    <property type="entry name" value="NUCLEOLAR PROTEIN 7/ESTROGEN RECEPTOR COACTIVATOR-RELATED"/>
    <property type="match status" value="1"/>
</dbReference>
<evidence type="ECO:0000256" key="2">
    <source>
        <dbReference type="ARBA" id="ARBA00004371"/>
    </source>
</evidence>
<keyword evidence="6" id="KW-0458">Lysosome</keyword>
<evidence type="ECO:0000256" key="9">
    <source>
        <dbReference type="ARBA" id="ARBA00042134"/>
    </source>
</evidence>
<reference evidence="12" key="1">
    <citation type="submission" date="2022-07" db="EMBL/GenBank/DDBJ databases">
        <title>Phylogenomic reconstructions and comparative analyses of Kickxellomycotina fungi.</title>
        <authorList>
            <person name="Reynolds N.K."/>
            <person name="Stajich J.E."/>
            <person name="Barry K."/>
            <person name="Grigoriev I.V."/>
            <person name="Crous P."/>
            <person name="Smith M.E."/>
        </authorList>
    </citation>
    <scope>NUCLEOTIDE SEQUENCE</scope>
    <source>
        <strain evidence="12">RSA 567</strain>
    </source>
</reference>
<keyword evidence="13" id="KW-1185">Reference proteome</keyword>
<sequence length="499" mass="56091">MGNSSSHTAAETDASMYLNAQERQVLHDNYLYLCRTLNSEPKRGVPIAKLQTSKIIPPFIFRGLLTPDLPLHTASKTSLPDLPTESFDFSHFLRATCRVARSSGAEEVAVYHTMADLNNHSLAQWVGQVVVLGLDAWQRVPRDRHEANMWRQHSSAAESALVQLFLLAPLYNKLAAIDYDPDGEQEKMWRNEANSWMHRATHPGKIDVQRFRAWLIKNTMFRVMLDLALERALFTPLDPSAPLLPYPKPIATQRLATNMLAPRQTGKSQLLTPGDRWALNDALPSDCRQQWDLVFASDLDGKSWNTFVQRLTRSGATLIVIREQGSDYVFGGFASDDWDFKPDFYGHSSNFLFTTRPQLRVFPTSGINHHYQYLNQGTKTLPNGLGMGGQFDYCGLWIDPDFEGGHSCAGPLCSTYSSPQLSKSQQFRIRSVEVWQVRPSPAGSDDEYGGRPKRSAMDAHPDAVALLEMADRKMYASTVRDPDLGTDDDGDLEAKLKRL</sequence>
<evidence type="ECO:0000259" key="11">
    <source>
        <dbReference type="PROSITE" id="PS51886"/>
    </source>
</evidence>
<dbReference type="AlphaFoldDB" id="A0A9W8ECC9"/>
<accession>A0A9W8ECC9</accession>
<dbReference type="Pfam" id="PF07534">
    <property type="entry name" value="TLD"/>
    <property type="match status" value="1"/>
</dbReference>
<comment type="caution">
    <text evidence="12">The sequence shown here is derived from an EMBL/GenBank/DDBJ whole genome shotgun (WGS) entry which is preliminary data.</text>
</comment>
<dbReference type="InterPro" id="IPR006571">
    <property type="entry name" value="TLDc_dom"/>
</dbReference>
<dbReference type="SMART" id="SM00584">
    <property type="entry name" value="TLDc"/>
    <property type="match status" value="1"/>
</dbReference>
<dbReference type="OrthoDB" id="26679at2759"/>